<comment type="caution">
    <text evidence="2">The sequence shown here is derived from an EMBL/GenBank/DDBJ whole genome shotgun (WGS) entry which is preliminary data.</text>
</comment>
<sequence>HTVDRCFEILGYPAGYVKRNFILNSRPITNNNTTIDPHSNKASSNTTSNSPVSLSNEQLTRLMNLLNDNEVSTANADMSVNISNLGLTIGHPNETQSLITKIEDLKINNNITLYDVLVVPEYIASLLSVHKLSRDNKLFVGFNASNCYIQDLKANKILGIGRQFNGVYLFDVDNAYHLCDTCNKAKQTREPFPLSDHKSSKIGELVHLDVWGPYKITNRDGFRVSSNNDGTELSPDINQGNDDSEATSMDETNNTHPEGIILNETDFITDFYENSEFNFETEELPAKQSS</sequence>
<feature type="non-terminal residue" evidence="2">
    <location>
        <position position="1"/>
    </location>
</feature>
<dbReference type="Proteomes" id="UP001151760">
    <property type="component" value="Unassembled WGS sequence"/>
</dbReference>
<organism evidence="2 3">
    <name type="scientific">Tanacetum coccineum</name>
    <dbReference type="NCBI Taxonomy" id="301880"/>
    <lineage>
        <taxon>Eukaryota</taxon>
        <taxon>Viridiplantae</taxon>
        <taxon>Streptophyta</taxon>
        <taxon>Embryophyta</taxon>
        <taxon>Tracheophyta</taxon>
        <taxon>Spermatophyta</taxon>
        <taxon>Magnoliopsida</taxon>
        <taxon>eudicotyledons</taxon>
        <taxon>Gunneridae</taxon>
        <taxon>Pentapetalae</taxon>
        <taxon>asterids</taxon>
        <taxon>campanulids</taxon>
        <taxon>Asterales</taxon>
        <taxon>Asteraceae</taxon>
        <taxon>Asteroideae</taxon>
        <taxon>Anthemideae</taxon>
        <taxon>Anthemidinae</taxon>
        <taxon>Tanacetum</taxon>
    </lineage>
</organism>
<feature type="region of interest" description="Disordered" evidence="1">
    <location>
        <begin position="222"/>
        <end position="260"/>
    </location>
</feature>
<feature type="region of interest" description="Disordered" evidence="1">
    <location>
        <begin position="32"/>
        <end position="53"/>
    </location>
</feature>
<accession>A0ABQ4XMC8</accession>
<protein>
    <submittedName>
        <fullName evidence="2">Uncharacterized protein</fullName>
    </submittedName>
</protein>
<evidence type="ECO:0000313" key="3">
    <source>
        <dbReference type="Proteomes" id="UP001151760"/>
    </source>
</evidence>
<name>A0ABQ4XMC8_9ASTR</name>
<reference evidence="2" key="1">
    <citation type="journal article" date="2022" name="Int. J. Mol. Sci.">
        <title>Draft Genome of Tanacetum Coccineum: Genomic Comparison of Closely Related Tanacetum-Family Plants.</title>
        <authorList>
            <person name="Yamashiro T."/>
            <person name="Shiraishi A."/>
            <person name="Nakayama K."/>
            <person name="Satake H."/>
        </authorList>
    </citation>
    <scope>NUCLEOTIDE SEQUENCE</scope>
</reference>
<proteinExistence type="predicted"/>
<gene>
    <name evidence="2" type="ORF">Tco_0680642</name>
</gene>
<evidence type="ECO:0000256" key="1">
    <source>
        <dbReference type="SAM" id="MobiDB-lite"/>
    </source>
</evidence>
<reference evidence="2" key="2">
    <citation type="submission" date="2022-01" db="EMBL/GenBank/DDBJ databases">
        <authorList>
            <person name="Yamashiro T."/>
            <person name="Shiraishi A."/>
            <person name="Satake H."/>
            <person name="Nakayama K."/>
        </authorList>
    </citation>
    <scope>NUCLEOTIDE SEQUENCE</scope>
</reference>
<evidence type="ECO:0000313" key="2">
    <source>
        <dbReference type="EMBL" id="GJS66078.1"/>
    </source>
</evidence>
<dbReference type="EMBL" id="BQNB010009624">
    <property type="protein sequence ID" value="GJS66078.1"/>
    <property type="molecule type" value="Genomic_DNA"/>
</dbReference>
<feature type="compositionally biased region" description="Polar residues" evidence="1">
    <location>
        <begin position="32"/>
        <end position="42"/>
    </location>
</feature>
<feature type="compositionally biased region" description="Polar residues" evidence="1">
    <location>
        <begin position="224"/>
        <end position="256"/>
    </location>
</feature>
<keyword evidence="3" id="KW-1185">Reference proteome</keyword>